<dbReference type="KEGG" id="psco:LY89DRAFT_704645"/>
<name>A0A194XNM7_MOLSC</name>
<dbReference type="PANTHER" id="PTHR42678">
    <property type="entry name" value="AMIDASE"/>
    <property type="match status" value="1"/>
</dbReference>
<evidence type="ECO:0000313" key="4">
    <source>
        <dbReference type="Proteomes" id="UP000070700"/>
    </source>
</evidence>
<evidence type="ECO:0000259" key="2">
    <source>
        <dbReference type="Pfam" id="PF01425"/>
    </source>
</evidence>
<sequence>MAINPLTATAAELQAKLTDNSITSQHLVKIYLDQIARHNGSLKAVIATVPEKLLEKAAAELDNERASGTVRGPLHGIPFLVKDNIATIPELGVPTTCDSGWSAVGGQTQSAYVRGGFRDDDTGGGHSNPGGSSSGSAVAVAAGFCPISIGTETTGSLIMPADRSALYTIKPTVKLIPQDGIIPISFEADSAGPMTKSVLDLANLLDILVDPSKTTIPEGGYKSAVTGSWDGIRVGWVEPETWLFPHEIVKYEKDVTDQMLRDWRSAYKQLTSLAEVVKTVKIVSLEEATAGGDMDIWNAFHHKFKPLLEEYLAGIDDCKICTLEDLVKFNEEHAEEELSAGANYNQAGLLRALNYNMTDDQYHKILQYARKACGPSGIDKALEENGVDVIIGPGDGPLFNLVGGAGYPVASLPLGYSDFNGRPFGLQVFAKAHQEALLVRVQSAWEANFPKRQPPDLKTINPLLV</sequence>
<protein>
    <submittedName>
        <fullName evidence="3">Amidase family protein</fullName>
    </submittedName>
</protein>
<dbReference type="Gene3D" id="3.90.1300.10">
    <property type="entry name" value="Amidase signature (AS) domain"/>
    <property type="match status" value="1"/>
</dbReference>
<dbReference type="GeneID" id="28827122"/>
<feature type="region of interest" description="Disordered" evidence="1">
    <location>
        <begin position="115"/>
        <end position="134"/>
    </location>
</feature>
<dbReference type="OrthoDB" id="566138at2759"/>
<dbReference type="RefSeq" id="XP_018076210.1">
    <property type="nucleotide sequence ID" value="XM_018217396.1"/>
</dbReference>
<dbReference type="InParanoid" id="A0A194XNM7"/>
<evidence type="ECO:0000313" key="3">
    <source>
        <dbReference type="EMBL" id="KUJ21855.1"/>
    </source>
</evidence>
<dbReference type="PANTHER" id="PTHR42678:SF34">
    <property type="entry name" value="OS04G0183300 PROTEIN"/>
    <property type="match status" value="1"/>
</dbReference>
<proteinExistence type="predicted"/>
<feature type="domain" description="Amidase" evidence="2">
    <location>
        <begin position="27"/>
        <end position="97"/>
    </location>
</feature>
<keyword evidence="4" id="KW-1185">Reference proteome</keyword>
<dbReference type="Pfam" id="PF01425">
    <property type="entry name" value="Amidase"/>
    <property type="match status" value="2"/>
</dbReference>
<accession>A0A194XNM7</accession>
<gene>
    <name evidence="3" type="ORF">LY89DRAFT_704645</name>
</gene>
<dbReference type="Proteomes" id="UP000070700">
    <property type="component" value="Unassembled WGS sequence"/>
</dbReference>
<dbReference type="SUPFAM" id="SSF75304">
    <property type="entry name" value="Amidase signature (AS) enzymes"/>
    <property type="match status" value="1"/>
</dbReference>
<evidence type="ECO:0000256" key="1">
    <source>
        <dbReference type="SAM" id="MobiDB-lite"/>
    </source>
</evidence>
<reference evidence="3 4" key="1">
    <citation type="submission" date="2015-10" db="EMBL/GenBank/DDBJ databases">
        <title>Full genome of DAOMC 229536 Phialocephala scopiformis, a fungal endophyte of spruce producing the potent anti-insectan compound rugulosin.</title>
        <authorList>
            <consortium name="DOE Joint Genome Institute"/>
            <person name="Walker A.K."/>
            <person name="Frasz S.L."/>
            <person name="Seifert K.A."/>
            <person name="Miller J.D."/>
            <person name="Mondo S.J."/>
            <person name="Labutti K."/>
            <person name="Lipzen A."/>
            <person name="Dockter R."/>
            <person name="Kennedy M."/>
            <person name="Grigoriev I.V."/>
            <person name="Spatafora J.W."/>
        </authorList>
    </citation>
    <scope>NUCLEOTIDE SEQUENCE [LARGE SCALE GENOMIC DNA]</scope>
    <source>
        <strain evidence="3 4">CBS 120377</strain>
    </source>
</reference>
<dbReference type="AlphaFoldDB" id="A0A194XNM7"/>
<organism evidence="3 4">
    <name type="scientific">Mollisia scopiformis</name>
    <name type="common">Conifer needle endophyte fungus</name>
    <name type="synonym">Phialocephala scopiformis</name>
    <dbReference type="NCBI Taxonomy" id="149040"/>
    <lineage>
        <taxon>Eukaryota</taxon>
        <taxon>Fungi</taxon>
        <taxon>Dikarya</taxon>
        <taxon>Ascomycota</taxon>
        <taxon>Pezizomycotina</taxon>
        <taxon>Leotiomycetes</taxon>
        <taxon>Helotiales</taxon>
        <taxon>Mollisiaceae</taxon>
        <taxon>Mollisia</taxon>
    </lineage>
</organism>
<dbReference type="InterPro" id="IPR036928">
    <property type="entry name" value="AS_sf"/>
</dbReference>
<dbReference type="InterPro" id="IPR023631">
    <property type="entry name" value="Amidase_dom"/>
</dbReference>
<dbReference type="EMBL" id="KQ947407">
    <property type="protein sequence ID" value="KUJ21855.1"/>
    <property type="molecule type" value="Genomic_DNA"/>
</dbReference>
<feature type="domain" description="Amidase" evidence="2">
    <location>
        <begin position="128"/>
        <end position="438"/>
    </location>
</feature>
<dbReference type="STRING" id="149040.A0A194XNM7"/>